<feature type="domain" description="MEDS" evidence="1">
    <location>
        <begin position="20"/>
        <end position="172"/>
    </location>
</feature>
<name>A0A7X2J1V2_9BACI</name>
<protein>
    <recommendedName>
        <fullName evidence="1">MEDS domain-containing protein</fullName>
    </recommendedName>
</protein>
<organism evidence="2 3">
    <name type="scientific">Metabacillus lacus</name>
    <dbReference type="NCBI Taxonomy" id="1983721"/>
    <lineage>
        <taxon>Bacteria</taxon>
        <taxon>Bacillati</taxon>
        <taxon>Bacillota</taxon>
        <taxon>Bacilli</taxon>
        <taxon>Bacillales</taxon>
        <taxon>Bacillaceae</taxon>
        <taxon>Metabacillus</taxon>
    </lineage>
</organism>
<keyword evidence="3" id="KW-1185">Reference proteome</keyword>
<proteinExistence type="predicted"/>
<dbReference type="OrthoDB" id="2855396at2"/>
<dbReference type="InterPro" id="IPR025847">
    <property type="entry name" value="MEDS_domain"/>
</dbReference>
<dbReference type="RefSeq" id="WP_154309379.1">
    <property type="nucleotide sequence ID" value="NZ_WKKI01000051.1"/>
</dbReference>
<gene>
    <name evidence="2" type="ORF">GJU40_17450</name>
</gene>
<dbReference type="AlphaFoldDB" id="A0A7X2J1V2"/>
<dbReference type="EMBL" id="WKKI01000051">
    <property type="protein sequence ID" value="MRX73922.1"/>
    <property type="molecule type" value="Genomic_DNA"/>
</dbReference>
<reference evidence="2 3" key="1">
    <citation type="submission" date="2019-11" db="EMBL/GenBank/DDBJ databases">
        <title>Bacillus lacus genome.</title>
        <authorList>
            <person name="Allen C.J."/>
            <person name="Newman J.D."/>
        </authorList>
    </citation>
    <scope>NUCLEOTIDE SEQUENCE [LARGE SCALE GENOMIC DNA]</scope>
    <source>
        <strain evidence="2 3">KCTC 33946</strain>
    </source>
</reference>
<evidence type="ECO:0000259" key="1">
    <source>
        <dbReference type="Pfam" id="PF14417"/>
    </source>
</evidence>
<sequence>MKQQVLIDDLLQRENKGYGHILYHYTDNDIYLSNVSAFILNGVKKGSHVVWVDKDPNINRLKRDLPGKLSPAEFAKVHIYNNFDFYYSNGNFHPETIRAHLKKTLDQLLDQEAGIYTWGAVEWGDDAEMFSLIEEYEHDLNSFVEEHELISVCAYHAERTPETLKESLMKTHGILMTDKEIVPLNVLK</sequence>
<evidence type="ECO:0000313" key="2">
    <source>
        <dbReference type="EMBL" id="MRX73922.1"/>
    </source>
</evidence>
<dbReference type="Pfam" id="PF14417">
    <property type="entry name" value="MEDS"/>
    <property type="match status" value="1"/>
</dbReference>
<dbReference type="Proteomes" id="UP000448867">
    <property type="component" value="Unassembled WGS sequence"/>
</dbReference>
<accession>A0A7X2J1V2</accession>
<evidence type="ECO:0000313" key="3">
    <source>
        <dbReference type="Proteomes" id="UP000448867"/>
    </source>
</evidence>
<comment type="caution">
    <text evidence="2">The sequence shown here is derived from an EMBL/GenBank/DDBJ whole genome shotgun (WGS) entry which is preliminary data.</text>
</comment>